<dbReference type="PROSITE" id="PS00108">
    <property type="entry name" value="PROTEIN_KINASE_ST"/>
    <property type="match status" value="1"/>
</dbReference>
<evidence type="ECO:0000256" key="2">
    <source>
        <dbReference type="ARBA" id="ARBA00022679"/>
    </source>
</evidence>
<dbReference type="AlphaFoldDB" id="A0A096LT36"/>
<dbReference type="PROSITE" id="PS50011">
    <property type="entry name" value="PROTEIN_KINASE_DOM"/>
    <property type="match status" value="1"/>
</dbReference>
<dbReference type="GO" id="GO:0005634">
    <property type="term" value="C:nucleus"/>
    <property type="evidence" value="ECO:0007669"/>
    <property type="project" value="TreeGrafter"/>
</dbReference>
<reference evidence="9" key="2">
    <citation type="submission" date="2025-08" db="UniProtKB">
        <authorList>
            <consortium name="Ensembl"/>
        </authorList>
    </citation>
    <scope>IDENTIFICATION</scope>
</reference>
<proteinExistence type="inferred from homology"/>
<dbReference type="STRING" id="48698.ENSPFOP00000022327"/>
<dbReference type="PANTHER" id="PTHR24058">
    <property type="entry name" value="DUAL SPECIFICITY PROTEIN KINASE"/>
    <property type="match status" value="1"/>
</dbReference>
<dbReference type="OMA" id="FEMCDIN"/>
<evidence type="ECO:0000256" key="6">
    <source>
        <dbReference type="PROSITE-ProRule" id="PRU10141"/>
    </source>
</evidence>
<dbReference type="GO" id="GO:0004713">
    <property type="term" value="F:protein tyrosine kinase activity"/>
    <property type="evidence" value="ECO:0007669"/>
    <property type="project" value="TreeGrafter"/>
</dbReference>
<name>A0A096LT36_POEFO</name>
<sequence>QRFEIIQYLGEGGSAVVLKCFDTYTQQDVAVKFAKGKYKLKHEAEMMRYLMRHKLDQKNIIKFHQSFSTNSCLVFEMCDINLKDYIKLRHPLKLQEIRTVIQQLATALEGLKNVQIIHSDLKTNNIMVVDQRKKPLQVKLIDFGLALRAKQNNQTINQCLFYKAPELILGLPYSTALDIWSLGCVMGKMLLNCVIFPGRSEYENLRYYTDVLGPAPDHLVDASRKSEDFFKKSNSNQWILKTPVEYWGEEHHKHRR</sequence>
<evidence type="ECO:0000313" key="9">
    <source>
        <dbReference type="Ensembl" id="ENSPFOP00000022327.1"/>
    </source>
</evidence>
<accession>A0A096LT36</accession>
<organism evidence="9 10">
    <name type="scientific">Poecilia formosa</name>
    <name type="common">Amazon molly</name>
    <name type="synonym">Limia formosa</name>
    <dbReference type="NCBI Taxonomy" id="48698"/>
    <lineage>
        <taxon>Eukaryota</taxon>
        <taxon>Metazoa</taxon>
        <taxon>Chordata</taxon>
        <taxon>Craniata</taxon>
        <taxon>Vertebrata</taxon>
        <taxon>Euteleostomi</taxon>
        <taxon>Actinopterygii</taxon>
        <taxon>Neopterygii</taxon>
        <taxon>Teleostei</taxon>
        <taxon>Neoteleostei</taxon>
        <taxon>Acanthomorphata</taxon>
        <taxon>Ovalentaria</taxon>
        <taxon>Atherinomorphae</taxon>
        <taxon>Cyprinodontiformes</taxon>
        <taxon>Poeciliidae</taxon>
        <taxon>Poeciliinae</taxon>
        <taxon>Poecilia</taxon>
    </lineage>
</organism>
<dbReference type="InterPro" id="IPR050494">
    <property type="entry name" value="Ser_Thr_dual-spec_kinase"/>
</dbReference>
<feature type="binding site" evidence="6">
    <location>
        <position position="32"/>
    </location>
    <ligand>
        <name>ATP</name>
        <dbReference type="ChEBI" id="CHEBI:30616"/>
    </ligand>
</feature>
<reference evidence="9" key="3">
    <citation type="submission" date="2025-09" db="UniProtKB">
        <authorList>
            <consortium name="Ensembl"/>
        </authorList>
    </citation>
    <scope>IDENTIFICATION</scope>
</reference>
<dbReference type="Ensembl" id="ENSPFOT00000026108.1">
    <property type="protein sequence ID" value="ENSPFOP00000022327.1"/>
    <property type="gene ID" value="ENSPFOG00000024580.1"/>
</dbReference>
<dbReference type="Pfam" id="PF00069">
    <property type="entry name" value="Pkinase"/>
    <property type="match status" value="1"/>
</dbReference>
<dbReference type="GeneTree" id="ENSGT00940000164472"/>
<keyword evidence="2" id="KW-0808">Transferase</keyword>
<evidence type="ECO:0000256" key="3">
    <source>
        <dbReference type="ARBA" id="ARBA00022741"/>
    </source>
</evidence>
<evidence type="ECO:0000259" key="8">
    <source>
        <dbReference type="PROSITE" id="PS50011"/>
    </source>
</evidence>
<keyword evidence="3 6" id="KW-0547">Nucleotide-binding</keyword>
<feature type="domain" description="Protein kinase" evidence="8">
    <location>
        <begin position="3"/>
        <end position="256"/>
    </location>
</feature>
<evidence type="ECO:0000256" key="7">
    <source>
        <dbReference type="RuleBase" id="RU000304"/>
    </source>
</evidence>
<dbReference type="GO" id="GO:0005737">
    <property type="term" value="C:cytoplasm"/>
    <property type="evidence" value="ECO:0007669"/>
    <property type="project" value="TreeGrafter"/>
</dbReference>
<dbReference type="SMART" id="SM00220">
    <property type="entry name" value="S_TKc"/>
    <property type="match status" value="1"/>
</dbReference>
<evidence type="ECO:0000256" key="4">
    <source>
        <dbReference type="ARBA" id="ARBA00022777"/>
    </source>
</evidence>
<dbReference type="GO" id="GO:0005524">
    <property type="term" value="F:ATP binding"/>
    <property type="evidence" value="ECO:0007669"/>
    <property type="project" value="UniProtKB-UniRule"/>
</dbReference>
<keyword evidence="10" id="KW-1185">Reference proteome</keyword>
<dbReference type="InterPro" id="IPR008271">
    <property type="entry name" value="Ser/Thr_kinase_AS"/>
</dbReference>
<dbReference type="EMBL" id="AYCK01017754">
    <property type="status" value="NOT_ANNOTATED_CDS"/>
    <property type="molecule type" value="Genomic_DNA"/>
</dbReference>
<protein>
    <recommendedName>
        <fullName evidence="8">Protein kinase domain-containing protein</fullName>
    </recommendedName>
</protein>
<dbReference type="SUPFAM" id="SSF56112">
    <property type="entry name" value="Protein kinase-like (PK-like)"/>
    <property type="match status" value="1"/>
</dbReference>
<evidence type="ECO:0000256" key="1">
    <source>
        <dbReference type="ARBA" id="ARBA00022527"/>
    </source>
</evidence>
<dbReference type="InterPro" id="IPR017441">
    <property type="entry name" value="Protein_kinase_ATP_BS"/>
</dbReference>
<evidence type="ECO:0000256" key="5">
    <source>
        <dbReference type="ARBA" id="ARBA00022840"/>
    </source>
</evidence>
<dbReference type="PROSITE" id="PS00107">
    <property type="entry name" value="PROTEIN_KINASE_ATP"/>
    <property type="match status" value="1"/>
</dbReference>
<dbReference type="Gene3D" id="1.10.510.10">
    <property type="entry name" value="Transferase(Phosphotransferase) domain 1"/>
    <property type="match status" value="1"/>
</dbReference>
<dbReference type="InterPro" id="IPR011009">
    <property type="entry name" value="Kinase-like_dom_sf"/>
</dbReference>
<comment type="similarity">
    <text evidence="7">Belongs to the protein kinase superfamily.</text>
</comment>
<reference evidence="10" key="1">
    <citation type="submission" date="2013-10" db="EMBL/GenBank/DDBJ databases">
        <authorList>
            <person name="Schartl M."/>
            <person name="Warren W."/>
        </authorList>
    </citation>
    <scope>NUCLEOTIDE SEQUENCE [LARGE SCALE GENOMIC DNA]</scope>
    <source>
        <strain evidence="10">female</strain>
    </source>
</reference>
<dbReference type="Proteomes" id="UP000028760">
    <property type="component" value="Unassembled WGS sequence"/>
</dbReference>
<keyword evidence="1 7" id="KW-0723">Serine/threonine-protein kinase</keyword>
<dbReference type="InterPro" id="IPR000719">
    <property type="entry name" value="Prot_kinase_dom"/>
</dbReference>
<dbReference type="eggNOG" id="KOG0667">
    <property type="taxonomic scope" value="Eukaryota"/>
</dbReference>
<dbReference type="PANTHER" id="PTHR24058:SF17">
    <property type="entry name" value="HOMEODOMAIN INTERACTING PROTEIN KINASE, ISOFORM D"/>
    <property type="match status" value="1"/>
</dbReference>
<keyword evidence="5 6" id="KW-0067">ATP-binding</keyword>
<dbReference type="GO" id="GO:0004674">
    <property type="term" value="F:protein serine/threonine kinase activity"/>
    <property type="evidence" value="ECO:0007669"/>
    <property type="project" value="UniProtKB-KW"/>
</dbReference>
<evidence type="ECO:0000313" key="10">
    <source>
        <dbReference type="Proteomes" id="UP000028760"/>
    </source>
</evidence>
<keyword evidence="4" id="KW-0418">Kinase</keyword>